<dbReference type="InterPro" id="IPR036396">
    <property type="entry name" value="Cyt_P450_sf"/>
</dbReference>
<evidence type="ECO:0000256" key="9">
    <source>
        <dbReference type="ARBA" id="ARBA00022848"/>
    </source>
</evidence>
<dbReference type="InterPro" id="IPR017972">
    <property type="entry name" value="Cyt_P450_CS"/>
</dbReference>
<dbReference type="GO" id="GO:0005506">
    <property type="term" value="F:iron ion binding"/>
    <property type="evidence" value="ECO:0007669"/>
    <property type="project" value="InterPro"/>
</dbReference>
<keyword evidence="13" id="KW-0472">Membrane</keyword>
<dbReference type="GO" id="GO:0020037">
    <property type="term" value="F:heme binding"/>
    <property type="evidence" value="ECO:0007669"/>
    <property type="project" value="InterPro"/>
</dbReference>
<dbReference type="Pfam" id="PF00067">
    <property type="entry name" value="p450"/>
    <property type="match status" value="1"/>
</dbReference>
<comment type="similarity">
    <text evidence="4 15">Belongs to the cytochrome P450 family.</text>
</comment>
<evidence type="ECO:0000256" key="7">
    <source>
        <dbReference type="ARBA" id="ARBA00022723"/>
    </source>
</evidence>
<evidence type="ECO:0000256" key="14">
    <source>
        <dbReference type="ARBA" id="ARBA00047827"/>
    </source>
</evidence>
<keyword evidence="8" id="KW-0256">Endoplasmic reticulum</keyword>
<gene>
    <name evidence="16" type="ORF">APLA_LOCUS64</name>
</gene>
<dbReference type="Proteomes" id="UP000494256">
    <property type="component" value="Unassembled WGS sequence"/>
</dbReference>
<evidence type="ECO:0000256" key="11">
    <source>
        <dbReference type="ARBA" id="ARBA00023004"/>
    </source>
</evidence>
<evidence type="ECO:0000256" key="13">
    <source>
        <dbReference type="ARBA" id="ARBA00023136"/>
    </source>
</evidence>
<name>A0A8S0YLD6_ARCPL</name>
<dbReference type="AlphaFoldDB" id="A0A8S0YLD6"/>
<dbReference type="EC" id="1.14.14.1" evidence="5"/>
<evidence type="ECO:0000256" key="3">
    <source>
        <dbReference type="ARBA" id="ARBA00004406"/>
    </source>
</evidence>
<evidence type="ECO:0000313" key="17">
    <source>
        <dbReference type="Proteomes" id="UP000494256"/>
    </source>
</evidence>
<evidence type="ECO:0000256" key="2">
    <source>
        <dbReference type="ARBA" id="ARBA00004174"/>
    </source>
</evidence>
<proteinExistence type="inferred from homology"/>
<dbReference type="PROSITE" id="PS00086">
    <property type="entry name" value="CYTOCHROME_P450"/>
    <property type="match status" value="1"/>
</dbReference>
<dbReference type="InterPro" id="IPR001128">
    <property type="entry name" value="Cyt_P450"/>
</dbReference>
<keyword evidence="11 15" id="KW-0408">Iron</keyword>
<dbReference type="OrthoDB" id="5960253at2759"/>
<evidence type="ECO:0000313" key="16">
    <source>
        <dbReference type="EMBL" id="CAB3219909.1"/>
    </source>
</evidence>
<keyword evidence="6 15" id="KW-0349">Heme</keyword>
<dbReference type="PANTHER" id="PTHR24292:SF100">
    <property type="entry name" value="CYTOCHROME P450 6A16, ISOFORM B-RELATED"/>
    <property type="match status" value="1"/>
</dbReference>
<protein>
    <recommendedName>
        <fullName evidence="5">unspecific monooxygenase</fullName>
        <ecNumber evidence="5">1.14.14.1</ecNumber>
    </recommendedName>
</protein>
<evidence type="ECO:0000256" key="12">
    <source>
        <dbReference type="ARBA" id="ARBA00023033"/>
    </source>
</evidence>
<keyword evidence="10 15" id="KW-0560">Oxidoreductase</keyword>
<evidence type="ECO:0000256" key="4">
    <source>
        <dbReference type="ARBA" id="ARBA00010617"/>
    </source>
</evidence>
<evidence type="ECO:0000256" key="8">
    <source>
        <dbReference type="ARBA" id="ARBA00022824"/>
    </source>
</evidence>
<keyword evidence="9" id="KW-0492">Microsome</keyword>
<evidence type="ECO:0000256" key="10">
    <source>
        <dbReference type="ARBA" id="ARBA00023002"/>
    </source>
</evidence>
<sequence length="82" mass="9351">MPFGEGPKICIGLRFAKMQMISGLVTLFKKYRVELAPGMGRQIEFEPKAFITYPVSGIRLKFIEREGWEDRVLQSSKPQVSS</sequence>
<dbReference type="SUPFAM" id="SSF48264">
    <property type="entry name" value="Cytochrome P450"/>
    <property type="match status" value="1"/>
</dbReference>
<dbReference type="Gene3D" id="1.10.630.10">
    <property type="entry name" value="Cytochrome P450"/>
    <property type="match status" value="1"/>
</dbReference>
<dbReference type="InterPro" id="IPR050476">
    <property type="entry name" value="Insect_CytP450_Detox"/>
</dbReference>
<comment type="cofactor">
    <cofactor evidence="1">
        <name>heme</name>
        <dbReference type="ChEBI" id="CHEBI:30413"/>
    </cofactor>
</comment>
<dbReference type="EMBL" id="CADEBD010000024">
    <property type="protein sequence ID" value="CAB3219909.1"/>
    <property type="molecule type" value="Genomic_DNA"/>
</dbReference>
<dbReference type="GO" id="GO:0016712">
    <property type="term" value="F:oxidoreductase activity, acting on paired donors, with incorporation or reduction of molecular oxygen, reduced flavin or flavoprotein as one donor, and incorporation of one atom of oxygen"/>
    <property type="evidence" value="ECO:0007669"/>
    <property type="project" value="UniProtKB-EC"/>
</dbReference>
<comment type="catalytic activity">
    <reaction evidence="14">
        <text>an organic molecule + reduced [NADPH--hemoprotein reductase] + O2 = an alcohol + oxidized [NADPH--hemoprotein reductase] + H2O + H(+)</text>
        <dbReference type="Rhea" id="RHEA:17149"/>
        <dbReference type="Rhea" id="RHEA-COMP:11964"/>
        <dbReference type="Rhea" id="RHEA-COMP:11965"/>
        <dbReference type="ChEBI" id="CHEBI:15377"/>
        <dbReference type="ChEBI" id="CHEBI:15378"/>
        <dbReference type="ChEBI" id="CHEBI:15379"/>
        <dbReference type="ChEBI" id="CHEBI:30879"/>
        <dbReference type="ChEBI" id="CHEBI:57618"/>
        <dbReference type="ChEBI" id="CHEBI:58210"/>
        <dbReference type="ChEBI" id="CHEBI:142491"/>
        <dbReference type="EC" id="1.14.14.1"/>
    </reaction>
</comment>
<keyword evidence="12 15" id="KW-0503">Monooxygenase</keyword>
<evidence type="ECO:0000256" key="5">
    <source>
        <dbReference type="ARBA" id="ARBA00012109"/>
    </source>
</evidence>
<evidence type="ECO:0000256" key="6">
    <source>
        <dbReference type="ARBA" id="ARBA00022617"/>
    </source>
</evidence>
<reference evidence="16 17" key="1">
    <citation type="submission" date="2020-04" db="EMBL/GenBank/DDBJ databases">
        <authorList>
            <person name="Wallbank WR R."/>
            <person name="Pardo Diaz C."/>
            <person name="Kozak K."/>
            <person name="Martin S."/>
            <person name="Jiggins C."/>
            <person name="Moest M."/>
            <person name="Warren A I."/>
            <person name="Byers J.R.P. K."/>
            <person name="Montejo-Kovacevich G."/>
            <person name="Yen C E."/>
        </authorList>
    </citation>
    <scope>NUCLEOTIDE SEQUENCE [LARGE SCALE GENOMIC DNA]</scope>
</reference>
<comment type="subcellular location">
    <subcellularLocation>
        <location evidence="3">Endoplasmic reticulum membrane</location>
        <topology evidence="3">Peripheral membrane protein</topology>
    </subcellularLocation>
    <subcellularLocation>
        <location evidence="2">Microsome membrane</location>
        <topology evidence="2">Peripheral membrane protein</topology>
    </subcellularLocation>
</comment>
<comment type="caution">
    <text evidence="16">The sequence shown here is derived from an EMBL/GenBank/DDBJ whole genome shotgun (WGS) entry which is preliminary data.</text>
</comment>
<accession>A0A8S0YLD6</accession>
<dbReference type="PANTHER" id="PTHR24292">
    <property type="entry name" value="CYTOCHROME P450"/>
    <property type="match status" value="1"/>
</dbReference>
<evidence type="ECO:0000256" key="1">
    <source>
        <dbReference type="ARBA" id="ARBA00001971"/>
    </source>
</evidence>
<keyword evidence="7 15" id="KW-0479">Metal-binding</keyword>
<evidence type="ECO:0000256" key="15">
    <source>
        <dbReference type="RuleBase" id="RU000461"/>
    </source>
</evidence>
<dbReference type="GO" id="GO:0005789">
    <property type="term" value="C:endoplasmic reticulum membrane"/>
    <property type="evidence" value="ECO:0007669"/>
    <property type="project" value="UniProtKB-SubCell"/>
</dbReference>
<organism evidence="16 17">
    <name type="scientific">Arctia plantaginis</name>
    <name type="common">Wood tiger moth</name>
    <name type="synonym">Phalaena plantaginis</name>
    <dbReference type="NCBI Taxonomy" id="874455"/>
    <lineage>
        <taxon>Eukaryota</taxon>
        <taxon>Metazoa</taxon>
        <taxon>Ecdysozoa</taxon>
        <taxon>Arthropoda</taxon>
        <taxon>Hexapoda</taxon>
        <taxon>Insecta</taxon>
        <taxon>Pterygota</taxon>
        <taxon>Neoptera</taxon>
        <taxon>Endopterygota</taxon>
        <taxon>Lepidoptera</taxon>
        <taxon>Glossata</taxon>
        <taxon>Ditrysia</taxon>
        <taxon>Noctuoidea</taxon>
        <taxon>Erebidae</taxon>
        <taxon>Arctiinae</taxon>
        <taxon>Arctia</taxon>
    </lineage>
</organism>